<accession>V6F0I6</accession>
<gene>
    <name evidence="1" type="ordered locus">MGMSRv2__0566</name>
</gene>
<protein>
    <submittedName>
        <fullName evidence="1">Uncharacterized protein</fullName>
    </submittedName>
</protein>
<dbReference type="STRING" id="1430440.MGMSRv2__0566"/>
<dbReference type="KEGG" id="mgy:MGMSRv2__0566"/>
<name>V6F0I6_MAGGM</name>
<sequence length="59" mass="6752">MVIDSLAAFLYLMEIEDLLADAGHDIGYDGRIEIDLAALAEFCRFHRFCLFDDIRAARE</sequence>
<dbReference type="EMBL" id="HG794546">
    <property type="protein sequence ID" value="CDK97781.1"/>
    <property type="molecule type" value="Genomic_DNA"/>
</dbReference>
<proteinExistence type="predicted"/>
<evidence type="ECO:0000313" key="1">
    <source>
        <dbReference type="EMBL" id="CDK97781.1"/>
    </source>
</evidence>
<dbReference type="AlphaFoldDB" id="V6F0I6"/>
<dbReference type="Proteomes" id="UP000018922">
    <property type="component" value="Chromosome I"/>
</dbReference>
<organism evidence="1 2">
    <name type="scientific">Magnetospirillum gryphiswaldense (strain DSM 6361 / JCM 21280 / NBRC 15271 / MSR-1)</name>
    <dbReference type="NCBI Taxonomy" id="431944"/>
    <lineage>
        <taxon>Bacteria</taxon>
        <taxon>Pseudomonadati</taxon>
        <taxon>Pseudomonadota</taxon>
        <taxon>Alphaproteobacteria</taxon>
        <taxon>Rhodospirillales</taxon>
        <taxon>Rhodospirillaceae</taxon>
        <taxon>Magnetospirillum</taxon>
    </lineage>
</organism>
<reference evidence="1 2" key="1">
    <citation type="journal article" date="2014" name="Genome Announc.">
        <title>Complete genome sequence of Magnetospirillum gryphiswaldense MSR-1.</title>
        <authorList>
            <person name="Wang X."/>
            <person name="Wang Q."/>
            <person name="Zhang W."/>
            <person name="Wang Y."/>
            <person name="Li L."/>
            <person name="Wen T."/>
            <person name="Zhang T."/>
            <person name="Zhang Y."/>
            <person name="Xu J."/>
            <person name="Hu J."/>
            <person name="Li S."/>
            <person name="Liu L."/>
            <person name="Liu J."/>
            <person name="Jiang W."/>
            <person name="Tian J."/>
            <person name="Li Y."/>
            <person name="Schuler D."/>
            <person name="Wang L."/>
            <person name="Li J."/>
        </authorList>
    </citation>
    <scope>NUCLEOTIDE SEQUENCE [LARGE SCALE GENOMIC DNA]</scope>
    <source>
        <strain evidence="2">DSM 6361 / JCM 21280 / NBRC 15271 / MSR-1</strain>
    </source>
</reference>
<keyword evidence="2" id="KW-1185">Reference proteome</keyword>
<evidence type="ECO:0000313" key="2">
    <source>
        <dbReference type="Proteomes" id="UP000018922"/>
    </source>
</evidence>
<dbReference type="HOGENOM" id="CLU_2955099_0_0_5"/>